<dbReference type="Gene3D" id="1.10.490.10">
    <property type="entry name" value="Globins"/>
    <property type="match status" value="1"/>
</dbReference>
<organism evidence="1 2">
    <name type="scientific">Patiriisocius marinus</name>
    <dbReference type="NCBI Taxonomy" id="1397112"/>
    <lineage>
        <taxon>Bacteria</taxon>
        <taxon>Pseudomonadati</taxon>
        <taxon>Bacteroidota</taxon>
        <taxon>Flavobacteriia</taxon>
        <taxon>Flavobacteriales</taxon>
        <taxon>Flavobacteriaceae</taxon>
        <taxon>Patiriisocius</taxon>
    </lineage>
</organism>
<dbReference type="RefSeq" id="WP_151674167.1">
    <property type="nucleotide sequence ID" value="NZ_BKCG01000004.1"/>
</dbReference>
<dbReference type="EMBL" id="BKCG01000004">
    <property type="protein sequence ID" value="GER59712.1"/>
    <property type="molecule type" value="Genomic_DNA"/>
</dbReference>
<evidence type="ECO:0000313" key="1">
    <source>
        <dbReference type="EMBL" id="GER59712.1"/>
    </source>
</evidence>
<accession>A0A5J4IYY6</accession>
<dbReference type="InterPro" id="IPR012292">
    <property type="entry name" value="Globin/Proto"/>
</dbReference>
<dbReference type="CDD" id="cd08916">
    <property type="entry name" value="TrHb3_P"/>
    <property type="match status" value="1"/>
</dbReference>
<dbReference type="GO" id="GO:0020037">
    <property type="term" value="F:heme binding"/>
    <property type="evidence" value="ECO:0007669"/>
    <property type="project" value="InterPro"/>
</dbReference>
<evidence type="ECO:0008006" key="3">
    <source>
        <dbReference type="Google" id="ProtNLM"/>
    </source>
</evidence>
<dbReference type="Proteomes" id="UP000326509">
    <property type="component" value="Unassembled WGS sequence"/>
</dbReference>
<proteinExistence type="predicted"/>
<dbReference type="OrthoDB" id="25954at2"/>
<dbReference type="AlphaFoldDB" id="A0A5J4IYY6"/>
<name>A0A5J4IYY6_9FLAO</name>
<reference evidence="1 2" key="1">
    <citation type="submission" date="2019-08" db="EMBL/GenBank/DDBJ databases">
        <title>Draft genome sequence of Ulvibacter marinus type strain NBRC 109484.</title>
        <authorList>
            <person name="Kawano K."/>
            <person name="Ushijima N."/>
            <person name="Kihara M."/>
            <person name="Itoh H."/>
        </authorList>
    </citation>
    <scope>NUCLEOTIDE SEQUENCE [LARGE SCALE GENOMIC DNA]</scope>
    <source>
        <strain evidence="1 2">NBRC 109484</strain>
    </source>
</reference>
<dbReference type="GO" id="GO:0019825">
    <property type="term" value="F:oxygen binding"/>
    <property type="evidence" value="ECO:0007669"/>
    <property type="project" value="InterPro"/>
</dbReference>
<dbReference type="InterPro" id="IPR009050">
    <property type="entry name" value="Globin-like_sf"/>
</dbReference>
<comment type="caution">
    <text evidence="1">The sequence shown here is derived from an EMBL/GenBank/DDBJ whole genome shotgun (WGS) entry which is preliminary data.</text>
</comment>
<dbReference type="SUPFAM" id="SSF46458">
    <property type="entry name" value="Globin-like"/>
    <property type="match status" value="1"/>
</dbReference>
<keyword evidence="2" id="KW-1185">Reference proteome</keyword>
<protein>
    <recommendedName>
        <fullName evidence="3">Hemoglobin</fullName>
    </recommendedName>
</protein>
<gene>
    <name evidence="1" type="ORF">ULMA_18200</name>
</gene>
<sequence length="124" mass="14536">MKDIETLEDITFLVNQFYKKAIIDPTIPHFFTDVVQLNFEKHIPNISSFWESILVKKATYSGNPMLKHLELNALSPLTKAHFDRWLFLWKDTIEHYFSGELANEAINRAQQIGQLMQFKIAKHS</sequence>
<evidence type="ECO:0000313" key="2">
    <source>
        <dbReference type="Proteomes" id="UP000326509"/>
    </source>
</evidence>